<evidence type="ECO:0000256" key="4">
    <source>
        <dbReference type="ARBA" id="ARBA00022692"/>
    </source>
</evidence>
<dbReference type="PANTHER" id="PTHR43829:SF9">
    <property type="entry name" value="AQUAPORIN-9"/>
    <property type="match status" value="1"/>
</dbReference>
<comment type="similarity">
    <text evidence="2 7">Belongs to the MIP/aquaporin (TC 1.A.8) family.</text>
</comment>
<protein>
    <submittedName>
        <fullName evidence="9">MIP/aquaporin family protein</fullName>
    </submittedName>
</protein>
<dbReference type="PROSITE" id="PS00221">
    <property type="entry name" value="MIP"/>
    <property type="match status" value="1"/>
</dbReference>
<dbReference type="Proteomes" id="UP001500936">
    <property type="component" value="Unassembled WGS sequence"/>
</dbReference>
<dbReference type="PANTHER" id="PTHR43829">
    <property type="entry name" value="AQUAPORIN OR AQUAGLYCEROPORIN RELATED"/>
    <property type="match status" value="1"/>
</dbReference>
<keyword evidence="5 8" id="KW-1133">Transmembrane helix</keyword>
<feature type="transmembrane region" description="Helical" evidence="8">
    <location>
        <begin position="6"/>
        <end position="29"/>
    </location>
</feature>
<name>A0ABP8KQH9_9BACT</name>
<dbReference type="Pfam" id="PF00230">
    <property type="entry name" value="MIP"/>
    <property type="match status" value="1"/>
</dbReference>
<comment type="caution">
    <text evidence="9">The sequence shown here is derived from an EMBL/GenBank/DDBJ whole genome shotgun (WGS) entry which is preliminary data.</text>
</comment>
<evidence type="ECO:0000256" key="6">
    <source>
        <dbReference type="ARBA" id="ARBA00023136"/>
    </source>
</evidence>
<evidence type="ECO:0000313" key="9">
    <source>
        <dbReference type="EMBL" id="GAA4412672.1"/>
    </source>
</evidence>
<evidence type="ECO:0000313" key="10">
    <source>
        <dbReference type="Proteomes" id="UP001500936"/>
    </source>
</evidence>
<feature type="transmembrane region" description="Helical" evidence="8">
    <location>
        <begin position="166"/>
        <end position="190"/>
    </location>
</feature>
<dbReference type="InterPro" id="IPR050363">
    <property type="entry name" value="MIP/Aquaporin"/>
</dbReference>
<feature type="transmembrane region" description="Helical" evidence="8">
    <location>
        <begin position="36"/>
        <end position="57"/>
    </location>
</feature>
<dbReference type="PRINTS" id="PR00783">
    <property type="entry name" value="MINTRINSICP"/>
</dbReference>
<organism evidence="9 10">
    <name type="scientific">Nibrella viscosa</name>
    <dbReference type="NCBI Taxonomy" id="1084524"/>
    <lineage>
        <taxon>Bacteria</taxon>
        <taxon>Pseudomonadati</taxon>
        <taxon>Bacteroidota</taxon>
        <taxon>Cytophagia</taxon>
        <taxon>Cytophagales</taxon>
        <taxon>Spirosomataceae</taxon>
        <taxon>Nibrella</taxon>
    </lineage>
</organism>
<feature type="transmembrane region" description="Helical" evidence="8">
    <location>
        <begin position="89"/>
        <end position="107"/>
    </location>
</feature>
<evidence type="ECO:0000256" key="1">
    <source>
        <dbReference type="ARBA" id="ARBA00004141"/>
    </source>
</evidence>
<keyword evidence="3 7" id="KW-0813">Transport</keyword>
<dbReference type="InterPro" id="IPR022357">
    <property type="entry name" value="MIP_CS"/>
</dbReference>
<feature type="transmembrane region" description="Helical" evidence="8">
    <location>
        <begin position="218"/>
        <end position="240"/>
    </location>
</feature>
<keyword evidence="10" id="KW-1185">Reference proteome</keyword>
<accession>A0ABP8KQH9</accession>
<dbReference type="InterPro" id="IPR000425">
    <property type="entry name" value="MIP"/>
</dbReference>
<feature type="transmembrane region" description="Helical" evidence="8">
    <location>
        <begin position="137"/>
        <end position="154"/>
    </location>
</feature>
<evidence type="ECO:0000256" key="7">
    <source>
        <dbReference type="RuleBase" id="RU000477"/>
    </source>
</evidence>
<dbReference type="InterPro" id="IPR023271">
    <property type="entry name" value="Aquaporin-like"/>
</dbReference>
<evidence type="ECO:0000256" key="3">
    <source>
        <dbReference type="ARBA" id="ARBA00022448"/>
    </source>
</evidence>
<dbReference type="Gene3D" id="1.20.1080.10">
    <property type="entry name" value="Glycerol uptake facilitator protein"/>
    <property type="match status" value="1"/>
</dbReference>
<comment type="subcellular location">
    <subcellularLocation>
        <location evidence="1">Membrane</location>
        <topology evidence="1">Multi-pass membrane protein</topology>
    </subcellularLocation>
</comment>
<dbReference type="SUPFAM" id="SSF81338">
    <property type="entry name" value="Aquaporin-like"/>
    <property type="match status" value="1"/>
</dbReference>
<keyword evidence="6 8" id="KW-0472">Membrane</keyword>
<proteinExistence type="inferred from homology"/>
<evidence type="ECO:0000256" key="8">
    <source>
        <dbReference type="SAM" id="Phobius"/>
    </source>
</evidence>
<sequence length="241" mass="25042">MQTSPFLGELIGTLVLILLGDGVVANVLLRHTKGEGAGWIVITTGWAFAVTIGIFVAKAFGSIDAHLNPAVTVAFAVATGDFSNVSTYIPAQFIGAFLGAIMVWLHYLPHWATTSDAGLKLGVFATGPAMRTTSGNFISEVIGTLVLILGVAGISSRNIGTLAVGFAPYMVGILVWSIGLSLGGTTGYAINPARDLGPRLAHAILPIPGKGPSDWSYAWLPVLAPIVGGILGGLFIRWYAL</sequence>
<evidence type="ECO:0000256" key="2">
    <source>
        <dbReference type="ARBA" id="ARBA00006175"/>
    </source>
</evidence>
<gene>
    <name evidence="9" type="ORF">GCM10023187_40150</name>
</gene>
<evidence type="ECO:0000256" key="5">
    <source>
        <dbReference type="ARBA" id="ARBA00022989"/>
    </source>
</evidence>
<keyword evidence="4 7" id="KW-0812">Transmembrane</keyword>
<dbReference type="RefSeq" id="WP_345269738.1">
    <property type="nucleotide sequence ID" value="NZ_BAABHB010000009.1"/>
</dbReference>
<dbReference type="EMBL" id="BAABHB010000009">
    <property type="protein sequence ID" value="GAA4412672.1"/>
    <property type="molecule type" value="Genomic_DNA"/>
</dbReference>
<reference evidence="10" key="1">
    <citation type="journal article" date="2019" name="Int. J. Syst. Evol. Microbiol.">
        <title>The Global Catalogue of Microorganisms (GCM) 10K type strain sequencing project: providing services to taxonomists for standard genome sequencing and annotation.</title>
        <authorList>
            <consortium name="The Broad Institute Genomics Platform"/>
            <consortium name="The Broad Institute Genome Sequencing Center for Infectious Disease"/>
            <person name="Wu L."/>
            <person name="Ma J."/>
        </authorList>
    </citation>
    <scope>NUCLEOTIDE SEQUENCE [LARGE SCALE GENOMIC DNA]</scope>
    <source>
        <strain evidence="10">JCM 17925</strain>
    </source>
</reference>